<keyword evidence="1 2" id="KW-0238">DNA-binding</keyword>
<dbReference type="SUPFAM" id="SSF48498">
    <property type="entry name" value="Tetracyclin repressor-like, C-terminal domain"/>
    <property type="match status" value="1"/>
</dbReference>
<dbReference type="InterPro" id="IPR039536">
    <property type="entry name" value="TetR_C_Proteobacteria"/>
</dbReference>
<sequence length="208" mass="22756">MPTGDRAARKRLAIVRAARTAFVRDGFKVGMDTIAAEAGVSKVTVYNHFGNKDALFLAVVGDALEEALGAAIEGTAARLEETDDLRTALVWTAEAWVKGMIQPDVLALRHLVVNETHRFPELGLAWKQSGPDRARPALLDTFARLIADGRLDMPDVEVAIIQFYSLVLYPHLIHSAYGVALPRETTTALSETGVDMFLAYYKYRGPSA</sequence>
<reference evidence="5" key="1">
    <citation type="submission" date="2023-07" db="EMBL/GenBank/DDBJ databases">
        <title>Whole genome shotgun sequence of Streptomyces spororaveus NBRC 15456.</title>
        <authorList>
            <person name="Komaki H."/>
            <person name="Tamura T."/>
        </authorList>
    </citation>
    <scope>NUCLEOTIDE SEQUENCE [LARGE SCALE GENOMIC DNA]</scope>
    <source>
        <strain evidence="5">NBRC 15456</strain>
    </source>
</reference>
<dbReference type="InterPro" id="IPR001647">
    <property type="entry name" value="HTH_TetR"/>
</dbReference>
<dbReference type="PANTHER" id="PTHR30055">
    <property type="entry name" value="HTH-TYPE TRANSCRIPTIONAL REGULATOR RUTR"/>
    <property type="match status" value="1"/>
</dbReference>
<organism evidence="4 5">
    <name type="scientific">Streptomyces spororaveus</name>
    <dbReference type="NCBI Taxonomy" id="284039"/>
    <lineage>
        <taxon>Bacteria</taxon>
        <taxon>Bacillati</taxon>
        <taxon>Actinomycetota</taxon>
        <taxon>Actinomycetes</taxon>
        <taxon>Kitasatosporales</taxon>
        <taxon>Streptomycetaceae</taxon>
        <taxon>Streptomyces</taxon>
    </lineage>
</organism>
<protein>
    <submittedName>
        <fullName evidence="4">TetR family transcriptional regulator</fullName>
    </submittedName>
</protein>
<dbReference type="Proteomes" id="UP000608522">
    <property type="component" value="Unassembled WGS sequence"/>
</dbReference>
<comment type="caution">
    <text evidence="4">The sequence shown here is derived from an EMBL/GenBank/DDBJ whole genome shotgun (WGS) entry which is preliminary data.</text>
</comment>
<dbReference type="PRINTS" id="PR00455">
    <property type="entry name" value="HTHTETR"/>
</dbReference>
<dbReference type="Pfam" id="PF00440">
    <property type="entry name" value="TetR_N"/>
    <property type="match status" value="1"/>
</dbReference>
<dbReference type="Pfam" id="PF14246">
    <property type="entry name" value="TetR_C_7"/>
    <property type="match status" value="1"/>
</dbReference>
<accession>A0ABQ3TI38</accession>
<dbReference type="InterPro" id="IPR009057">
    <property type="entry name" value="Homeodomain-like_sf"/>
</dbReference>
<evidence type="ECO:0000259" key="3">
    <source>
        <dbReference type="PROSITE" id="PS50977"/>
    </source>
</evidence>
<dbReference type="PROSITE" id="PS50977">
    <property type="entry name" value="HTH_TETR_2"/>
    <property type="match status" value="1"/>
</dbReference>
<gene>
    <name evidence="4" type="ORF">Sspor_56340</name>
</gene>
<name>A0ABQ3TI38_9ACTN</name>
<proteinExistence type="predicted"/>
<dbReference type="SUPFAM" id="SSF46689">
    <property type="entry name" value="Homeodomain-like"/>
    <property type="match status" value="1"/>
</dbReference>
<dbReference type="Gene3D" id="1.10.357.10">
    <property type="entry name" value="Tetracycline Repressor, domain 2"/>
    <property type="match status" value="1"/>
</dbReference>
<evidence type="ECO:0000313" key="4">
    <source>
        <dbReference type="EMBL" id="GHI80073.1"/>
    </source>
</evidence>
<keyword evidence="5" id="KW-1185">Reference proteome</keyword>
<dbReference type="InterPro" id="IPR036271">
    <property type="entry name" value="Tet_transcr_reg_TetR-rel_C_sf"/>
</dbReference>
<evidence type="ECO:0000313" key="5">
    <source>
        <dbReference type="Proteomes" id="UP000608522"/>
    </source>
</evidence>
<feature type="domain" description="HTH tetR-type" evidence="3">
    <location>
        <begin position="8"/>
        <end position="67"/>
    </location>
</feature>
<evidence type="ECO:0000256" key="2">
    <source>
        <dbReference type="PROSITE-ProRule" id="PRU00335"/>
    </source>
</evidence>
<dbReference type="InterPro" id="IPR050109">
    <property type="entry name" value="HTH-type_TetR-like_transc_reg"/>
</dbReference>
<feature type="DNA-binding region" description="H-T-H motif" evidence="2">
    <location>
        <begin position="30"/>
        <end position="49"/>
    </location>
</feature>
<evidence type="ECO:0000256" key="1">
    <source>
        <dbReference type="ARBA" id="ARBA00023125"/>
    </source>
</evidence>
<dbReference type="EMBL" id="BNED01000005">
    <property type="protein sequence ID" value="GHI80073.1"/>
    <property type="molecule type" value="Genomic_DNA"/>
</dbReference>
<dbReference type="PANTHER" id="PTHR30055:SF146">
    <property type="entry name" value="HTH-TYPE TRANSCRIPTIONAL DUAL REGULATOR CECR"/>
    <property type="match status" value="1"/>
</dbReference>